<dbReference type="PANTHER" id="PTHR30429">
    <property type="entry name" value="D-METHIONINE-BINDING LIPOPROTEIN METQ"/>
    <property type="match status" value="1"/>
</dbReference>
<evidence type="ECO:0000256" key="6">
    <source>
        <dbReference type="ARBA" id="ARBA00023288"/>
    </source>
</evidence>
<reference evidence="8" key="1">
    <citation type="submission" date="2016-04" db="EMBL/GenBank/DDBJ databases">
        <authorList>
            <person name="Evans L.H."/>
            <person name="Alamgir A."/>
            <person name="Owens N."/>
            <person name="Weber N.D."/>
            <person name="Virtaneva K."/>
            <person name="Barbian K."/>
            <person name="Babar A."/>
            <person name="Rosenke K."/>
        </authorList>
    </citation>
    <scope>NUCLEOTIDE SEQUENCE</scope>
    <source>
        <strain evidence="8">86</strain>
    </source>
</reference>
<name>A0A212KM79_9PROT</name>
<dbReference type="EMBL" id="FLUO01000003">
    <property type="protein sequence ID" value="SBW12777.1"/>
    <property type="molecule type" value="Genomic_DNA"/>
</dbReference>
<evidence type="ECO:0000256" key="3">
    <source>
        <dbReference type="ARBA" id="ARBA00022729"/>
    </source>
</evidence>
<evidence type="ECO:0000256" key="5">
    <source>
        <dbReference type="ARBA" id="ARBA00023139"/>
    </source>
</evidence>
<dbReference type="Gene3D" id="3.40.190.10">
    <property type="entry name" value="Periplasmic binding protein-like II"/>
    <property type="match status" value="2"/>
</dbReference>
<feature type="signal peptide" evidence="7">
    <location>
        <begin position="1"/>
        <end position="23"/>
    </location>
</feature>
<evidence type="ECO:0000256" key="7">
    <source>
        <dbReference type="SAM" id="SignalP"/>
    </source>
</evidence>
<evidence type="ECO:0000256" key="4">
    <source>
        <dbReference type="ARBA" id="ARBA00023136"/>
    </source>
</evidence>
<proteinExistence type="inferred from homology"/>
<dbReference type="PANTHER" id="PTHR30429:SF1">
    <property type="entry name" value="D-METHIONINE-BINDING LIPOPROTEIN METQ-RELATED"/>
    <property type="match status" value="1"/>
</dbReference>
<accession>A0A212KM79</accession>
<gene>
    <name evidence="8" type="primary">metQ</name>
    <name evidence="8" type="ORF">KL86APRO_30268</name>
</gene>
<comment type="similarity">
    <text evidence="2">Belongs to the NlpA lipoprotein family.</text>
</comment>
<dbReference type="GO" id="GO:0016020">
    <property type="term" value="C:membrane"/>
    <property type="evidence" value="ECO:0007669"/>
    <property type="project" value="UniProtKB-SubCell"/>
</dbReference>
<dbReference type="NCBIfam" id="TIGR00363">
    <property type="entry name" value="MetQ/NlpA family lipoprotein"/>
    <property type="match status" value="1"/>
</dbReference>
<keyword evidence="5" id="KW-0564">Palmitate</keyword>
<evidence type="ECO:0000313" key="8">
    <source>
        <dbReference type="EMBL" id="SBW12777.1"/>
    </source>
</evidence>
<dbReference type="SUPFAM" id="SSF53850">
    <property type="entry name" value="Periplasmic binding protein-like II"/>
    <property type="match status" value="1"/>
</dbReference>
<comment type="subcellular location">
    <subcellularLocation>
        <location evidence="1">Membrane</location>
        <topology evidence="1">Lipid-anchor</topology>
    </subcellularLocation>
</comment>
<dbReference type="CDD" id="cd13598">
    <property type="entry name" value="PBP2_lipoprotein_IlpA_like"/>
    <property type="match status" value="1"/>
</dbReference>
<dbReference type="InterPro" id="IPR004872">
    <property type="entry name" value="Lipoprotein_NlpA"/>
</dbReference>
<keyword evidence="4" id="KW-0472">Membrane</keyword>
<dbReference type="Pfam" id="PF03180">
    <property type="entry name" value="Lipoprotein_9"/>
    <property type="match status" value="1"/>
</dbReference>
<evidence type="ECO:0000256" key="2">
    <source>
        <dbReference type="ARBA" id="ARBA00008973"/>
    </source>
</evidence>
<feature type="chain" id="PRO_5012939589" evidence="7">
    <location>
        <begin position="24"/>
        <end position="264"/>
    </location>
</feature>
<organism evidence="8">
    <name type="scientific">uncultured Alphaproteobacteria bacterium</name>
    <dbReference type="NCBI Taxonomy" id="91750"/>
    <lineage>
        <taxon>Bacteria</taxon>
        <taxon>Pseudomonadati</taxon>
        <taxon>Pseudomonadota</taxon>
        <taxon>Alphaproteobacteria</taxon>
        <taxon>environmental samples</taxon>
    </lineage>
</organism>
<keyword evidence="6" id="KW-0449">Lipoprotein</keyword>
<dbReference type="AlphaFoldDB" id="A0A212KM79"/>
<dbReference type="PIRSF" id="PIRSF002854">
    <property type="entry name" value="MetQ"/>
    <property type="match status" value="1"/>
</dbReference>
<keyword evidence="3 7" id="KW-0732">Signal</keyword>
<protein>
    <submittedName>
        <fullName evidence="8">DL-methionine transporter subunit periplasmic-binding component of ABC superfamily</fullName>
    </submittedName>
</protein>
<sequence>MAFPRPFQSVAAAVLGVVLAASAAEAKVYKVGVTQGPHEQVVEFVKTELARQGVEIEVIGFSDYVLPNQALNDGDLDINSFQHQPYLDNQVKDRGYGLVSVGKSIVLPMGIYSRKIKSFADFKAGDTIGLPNDPTNGGRALLLMQSAGLIKVDPKAGLRAGPADVVDNPKGLKFVELDAAQLPRAIPDLVAAAVNTNYAIQAGLVPTRDALVVEDADSPYANVIAVKAANRDAAWVKAFVAAYHSEATRKFIVDTFKGSIVPAF</sequence>
<evidence type="ECO:0000256" key="1">
    <source>
        <dbReference type="ARBA" id="ARBA00004635"/>
    </source>
</evidence>